<dbReference type="PANTHER" id="PTHR24113:SF15">
    <property type="entry name" value="NACHT DOMAIN-CONTAINING PROTEIN"/>
    <property type="match status" value="1"/>
</dbReference>
<feature type="region of interest" description="Disordered" evidence="1">
    <location>
        <begin position="1"/>
        <end position="23"/>
    </location>
</feature>
<dbReference type="GeneID" id="14909821"/>
<dbReference type="SUPFAM" id="SSF52047">
    <property type="entry name" value="RNI-like"/>
    <property type="match status" value="1"/>
</dbReference>
<dbReference type="EMBL" id="GL983414">
    <property type="protein sequence ID" value="EGR33638.1"/>
    <property type="molecule type" value="Genomic_DNA"/>
</dbReference>
<dbReference type="GO" id="GO:0005096">
    <property type="term" value="F:GTPase activator activity"/>
    <property type="evidence" value="ECO:0007669"/>
    <property type="project" value="InterPro"/>
</dbReference>
<protein>
    <recommendedName>
        <fullName evidence="4">Leucine rich repeat protein</fullName>
    </recommendedName>
</protein>
<evidence type="ECO:0000313" key="2">
    <source>
        <dbReference type="EMBL" id="EGR33638.1"/>
    </source>
</evidence>
<dbReference type="InterPro" id="IPR001611">
    <property type="entry name" value="Leu-rich_rpt"/>
</dbReference>
<evidence type="ECO:0008006" key="4">
    <source>
        <dbReference type="Google" id="ProtNLM"/>
    </source>
</evidence>
<dbReference type="GO" id="GO:0048471">
    <property type="term" value="C:perinuclear region of cytoplasm"/>
    <property type="evidence" value="ECO:0007669"/>
    <property type="project" value="TreeGrafter"/>
</dbReference>
<dbReference type="eggNOG" id="KOG4308">
    <property type="taxonomic scope" value="Eukaryota"/>
</dbReference>
<dbReference type="GO" id="GO:0005829">
    <property type="term" value="C:cytosol"/>
    <property type="evidence" value="ECO:0007669"/>
    <property type="project" value="TreeGrafter"/>
</dbReference>
<dbReference type="InterPro" id="IPR032675">
    <property type="entry name" value="LRR_dom_sf"/>
</dbReference>
<reference evidence="2 3" key="1">
    <citation type="submission" date="2011-07" db="EMBL/GenBank/DDBJ databases">
        <authorList>
            <person name="Coyne R."/>
            <person name="Brami D."/>
            <person name="Johnson J."/>
            <person name="Hostetler J."/>
            <person name="Hannick L."/>
            <person name="Clark T."/>
            <person name="Cassidy-Hanley D."/>
            <person name="Inman J."/>
        </authorList>
    </citation>
    <scope>NUCLEOTIDE SEQUENCE [LARGE SCALE GENOMIC DNA]</scope>
    <source>
        <strain evidence="2 3">G5</strain>
    </source>
</reference>
<gene>
    <name evidence="2" type="ORF">IMG5_047470</name>
</gene>
<evidence type="ECO:0000256" key="1">
    <source>
        <dbReference type="SAM" id="MobiDB-lite"/>
    </source>
</evidence>
<keyword evidence="3" id="KW-1185">Reference proteome</keyword>
<dbReference type="AlphaFoldDB" id="G0QMB6"/>
<dbReference type="STRING" id="857967.G0QMB6"/>
<organism evidence="2 3">
    <name type="scientific">Ichthyophthirius multifiliis</name>
    <name type="common">White spot disease agent</name>
    <name type="synonym">Ich</name>
    <dbReference type="NCBI Taxonomy" id="5932"/>
    <lineage>
        <taxon>Eukaryota</taxon>
        <taxon>Sar</taxon>
        <taxon>Alveolata</taxon>
        <taxon>Ciliophora</taxon>
        <taxon>Intramacronucleata</taxon>
        <taxon>Oligohymenophorea</taxon>
        <taxon>Hymenostomatida</taxon>
        <taxon>Ophryoglenina</taxon>
        <taxon>Ichthyophthirius</taxon>
    </lineage>
</organism>
<dbReference type="InterPro" id="IPR027038">
    <property type="entry name" value="RanGap"/>
</dbReference>
<feature type="region of interest" description="Disordered" evidence="1">
    <location>
        <begin position="329"/>
        <end position="348"/>
    </location>
</feature>
<dbReference type="Gene3D" id="3.80.10.10">
    <property type="entry name" value="Ribonuclease Inhibitor"/>
    <property type="match status" value="2"/>
</dbReference>
<dbReference type="GO" id="GO:0006913">
    <property type="term" value="P:nucleocytoplasmic transport"/>
    <property type="evidence" value="ECO:0007669"/>
    <property type="project" value="TreeGrafter"/>
</dbReference>
<dbReference type="GO" id="GO:0005634">
    <property type="term" value="C:nucleus"/>
    <property type="evidence" value="ECO:0007669"/>
    <property type="project" value="TreeGrafter"/>
</dbReference>
<dbReference type="OrthoDB" id="341587at2759"/>
<dbReference type="GO" id="GO:0031267">
    <property type="term" value="F:small GTPase binding"/>
    <property type="evidence" value="ECO:0007669"/>
    <property type="project" value="TreeGrafter"/>
</dbReference>
<proteinExistence type="predicted"/>
<sequence length="348" mass="40756">MSKKGGKDKKKKKPEEEDESTVNLPRIYRRKCESLGVSQNRFFREKVEQAIDDQDHLKKVKLQQIKKQFKYKKTQLHTLEPLSSLDVRAIMESLIDLKYKHIQSLKLVKAECQDEAVQYICNYMEKGRGVKFLNLPHNLIGYQGCEYLGKSVGNTEFVQIQKLKLDFNNIGTKGLGLLAKGLSMNPYIMRLSLNYCNIDSYGVKYLQQILAYVESQLWSLKLRGNFLRNEGIYQLFRSLEYNQALQKLIVANNQFGESEEIPVIEKICEVMMKNNSLQIYDLDQNGIYDEGAKKLLECTKMYKIIKRVPLQDHISYEIKAEFKKVTKKRKFKLKKKKKKKKGKKKKKK</sequence>
<dbReference type="SMART" id="SM00368">
    <property type="entry name" value="LRR_RI"/>
    <property type="match status" value="5"/>
</dbReference>
<dbReference type="Proteomes" id="UP000008983">
    <property type="component" value="Unassembled WGS sequence"/>
</dbReference>
<accession>G0QMB6</accession>
<dbReference type="InParanoid" id="G0QMB6"/>
<dbReference type="Pfam" id="PF13516">
    <property type="entry name" value="LRR_6"/>
    <property type="match status" value="2"/>
</dbReference>
<dbReference type="RefSeq" id="XP_004037624.1">
    <property type="nucleotide sequence ID" value="XM_004037576.1"/>
</dbReference>
<name>G0QMB6_ICHMU</name>
<evidence type="ECO:0000313" key="3">
    <source>
        <dbReference type="Proteomes" id="UP000008983"/>
    </source>
</evidence>
<dbReference type="OMA" id="QLRYIRI"/>
<dbReference type="PANTHER" id="PTHR24113">
    <property type="entry name" value="RAN GTPASE-ACTIVATING PROTEIN 1"/>
    <property type="match status" value="1"/>
</dbReference>
<feature type="compositionally biased region" description="Basic residues" evidence="1">
    <location>
        <begin position="1"/>
        <end position="12"/>
    </location>
</feature>